<comment type="caution">
    <text evidence="4">The sequence shown here is derived from an EMBL/GenBank/DDBJ whole genome shotgun (WGS) entry which is preliminary data.</text>
</comment>
<dbReference type="OrthoDB" id="117359at2"/>
<dbReference type="InterPro" id="IPR007055">
    <property type="entry name" value="BON_dom"/>
</dbReference>
<dbReference type="Gene3D" id="3.30.1340.30">
    <property type="match status" value="1"/>
</dbReference>
<evidence type="ECO:0000259" key="3">
    <source>
        <dbReference type="PROSITE" id="PS50914"/>
    </source>
</evidence>
<keyword evidence="5" id="KW-1185">Reference proteome</keyword>
<feature type="region of interest" description="Disordered" evidence="1">
    <location>
        <begin position="114"/>
        <end position="206"/>
    </location>
</feature>
<dbReference type="PANTHER" id="PTHR34606:SF15">
    <property type="entry name" value="BON DOMAIN-CONTAINING PROTEIN"/>
    <property type="match status" value="1"/>
</dbReference>
<sequence>MRDPHNRHFFTRTGAAAFCLGCILYLPSTQPLHAQAQAALSDAEIESSVTQAIQSAPQLQSQAITAATISGEVTLSGVVADNSTKQAAEHIVSAIQGVRAVHDNLTIGNPAAVQADQSAPPVDQQGSPQMSVPEQPAPAPAPSAPAPPQSAPAAQIPPPPPVESTTAPAPYGDDQGYRPPYNGNQAAYAPTYSQQQQQQPSGPVTIPAGTLLRIRTSEPLDVRQVQPGSMFEATAAADIYEGSVIAIPRGATVEGEVVDAKASGAFGGKPELALKLTTLNLEGRVYPLASDVWSSQGASKSGYTATNTAGGALVGALLGAFLGGGPGAAFGAVAGGVGGATVSGATAGPRMVLPPEAVLNFHLSAPVTVQPVSYEEAQRLASSVPQQQQPQLRRRPVYMAAPPPYYYPYYPMYYGRFW</sequence>
<dbReference type="PANTHER" id="PTHR34606">
    <property type="entry name" value="BON DOMAIN-CONTAINING PROTEIN"/>
    <property type="match status" value="1"/>
</dbReference>
<keyword evidence="2" id="KW-0732">Signal</keyword>
<accession>A0A4R1KWV3</accession>
<dbReference type="PROSITE" id="PS50914">
    <property type="entry name" value="BON"/>
    <property type="match status" value="1"/>
</dbReference>
<dbReference type="Pfam" id="PF04972">
    <property type="entry name" value="BON"/>
    <property type="match status" value="1"/>
</dbReference>
<gene>
    <name evidence="4" type="ORF">C7378_3460</name>
</gene>
<evidence type="ECO:0000256" key="1">
    <source>
        <dbReference type="SAM" id="MobiDB-lite"/>
    </source>
</evidence>
<dbReference type="Proteomes" id="UP000295210">
    <property type="component" value="Unassembled WGS sequence"/>
</dbReference>
<proteinExistence type="predicted"/>
<reference evidence="4 5" key="1">
    <citation type="submission" date="2019-03" db="EMBL/GenBank/DDBJ databases">
        <title>Genomic Encyclopedia of Type Strains, Phase IV (KMG-IV): sequencing the most valuable type-strain genomes for metagenomic binning, comparative biology and taxonomic classification.</title>
        <authorList>
            <person name="Goeker M."/>
        </authorList>
    </citation>
    <scope>NUCLEOTIDE SEQUENCE [LARGE SCALE GENOMIC DNA]</scope>
    <source>
        <strain evidence="4 5">DSM 103428</strain>
    </source>
</reference>
<feature type="domain" description="BON" evidence="3">
    <location>
        <begin position="41"/>
        <end position="109"/>
    </location>
</feature>
<organism evidence="4 5">
    <name type="scientific">Acidipila rosea</name>
    <dbReference type="NCBI Taxonomy" id="768535"/>
    <lineage>
        <taxon>Bacteria</taxon>
        <taxon>Pseudomonadati</taxon>
        <taxon>Acidobacteriota</taxon>
        <taxon>Terriglobia</taxon>
        <taxon>Terriglobales</taxon>
        <taxon>Acidobacteriaceae</taxon>
        <taxon>Acidipila</taxon>
    </lineage>
</organism>
<evidence type="ECO:0000256" key="2">
    <source>
        <dbReference type="SAM" id="SignalP"/>
    </source>
</evidence>
<dbReference type="RefSeq" id="WP_131999362.1">
    <property type="nucleotide sequence ID" value="NZ_SMGK01000008.1"/>
</dbReference>
<dbReference type="EMBL" id="SMGK01000008">
    <property type="protein sequence ID" value="TCK69714.1"/>
    <property type="molecule type" value="Genomic_DNA"/>
</dbReference>
<feature type="compositionally biased region" description="Pro residues" evidence="1">
    <location>
        <begin position="135"/>
        <end position="162"/>
    </location>
</feature>
<name>A0A4R1KWV3_9BACT</name>
<evidence type="ECO:0000313" key="4">
    <source>
        <dbReference type="EMBL" id="TCK69714.1"/>
    </source>
</evidence>
<protein>
    <submittedName>
        <fullName evidence="4">BON domain-containing protein</fullName>
    </submittedName>
</protein>
<evidence type="ECO:0000313" key="5">
    <source>
        <dbReference type="Proteomes" id="UP000295210"/>
    </source>
</evidence>
<feature type="signal peptide" evidence="2">
    <location>
        <begin position="1"/>
        <end position="34"/>
    </location>
</feature>
<feature type="chain" id="PRO_5020550989" evidence="2">
    <location>
        <begin position="35"/>
        <end position="418"/>
    </location>
</feature>
<dbReference type="AlphaFoldDB" id="A0A4R1KWV3"/>
<dbReference type="InterPro" id="IPR051686">
    <property type="entry name" value="Lipoprotein_DolP"/>
</dbReference>